<keyword evidence="3" id="KW-0812">Transmembrane</keyword>
<evidence type="ECO:0000256" key="6">
    <source>
        <dbReference type="SAM" id="MobiDB-lite"/>
    </source>
</evidence>
<dbReference type="PROSITE" id="PS51257">
    <property type="entry name" value="PROKAR_LIPOPROTEIN"/>
    <property type="match status" value="1"/>
</dbReference>
<dbReference type="PATRIC" id="fig|465820.3.peg.1315"/>
<comment type="caution">
    <text evidence="8">The sequence shown here is derived from an EMBL/GenBank/DDBJ whole genome shotgun (WGS) entry which is preliminary data.</text>
</comment>
<evidence type="ECO:0008006" key="11">
    <source>
        <dbReference type="Google" id="ProtNLM"/>
    </source>
</evidence>
<dbReference type="AlphaFoldDB" id="A0A147DMV0"/>
<dbReference type="Gene3D" id="2.40.30.170">
    <property type="match status" value="1"/>
</dbReference>
<dbReference type="RefSeq" id="WP_058728572.1">
    <property type="nucleotide sequence ID" value="NZ_LDRB01000028.1"/>
</dbReference>
<evidence type="ECO:0000256" key="2">
    <source>
        <dbReference type="ARBA" id="ARBA00009477"/>
    </source>
</evidence>
<protein>
    <recommendedName>
        <fullName evidence="11">Biotin attachment protein</fullName>
    </recommendedName>
</protein>
<dbReference type="STRING" id="465820.NS263_07040"/>
<name>A0A147DMV0_9MICO</name>
<evidence type="ECO:0000313" key="7">
    <source>
        <dbReference type="EMBL" id="KTR40643.1"/>
    </source>
</evidence>
<keyword evidence="4" id="KW-1133">Transmembrane helix</keyword>
<evidence type="ECO:0000313" key="9">
    <source>
        <dbReference type="Proteomes" id="UP000072763"/>
    </source>
</evidence>
<evidence type="ECO:0000313" key="8">
    <source>
        <dbReference type="EMBL" id="KTR50157.1"/>
    </source>
</evidence>
<evidence type="ECO:0000256" key="5">
    <source>
        <dbReference type="ARBA" id="ARBA00023136"/>
    </source>
</evidence>
<sequence>MTWTNRLRLLGGLVVVLVIVAACTLVFNQRQSAVASTSAAIAAQEYAVGTDYGGTVTEEYVQEGDSVEKGEKLLQVQSLQLAQDIRKGVVGADTQTSAYDIGEDGFITFKAEVSGTVAKIDVKTGGYVQAGSELGTIHKADSLFVTSNFTVTPRDYGRIQNGAEVELRLPDDRTITGTVKNVSVETNDAGRAKTTVDVESPELSASPSTGITSPGTPVDATLHLRDDGTLAGVTDAVRDFSRQIGL</sequence>
<dbReference type="OrthoDB" id="3725787at2"/>
<gene>
    <name evidence="7" type="ORF">NS263_07040</name>
    <name evidence="8" type="ORF">NS359_13710</name>
</gene>
<keyword evidence="10" id="KW-1185">Reference proteome</keyword>
<dbReference type="EMBL" id="LDRB01000028">
    <property type="protein sequence ID" value="KTR40643.1"/>
    <property type="molecule type" value="Genomic_DNA"/>
</dbReference>
<evidence type="ECO:0000256" key="1">
    <source>
        <dbReference type="ARBA" id="ARBA00004167"/>
    </source>
</evidence>
<reference evidence="9 10" key="1">
    <citation type="journal article" date="2016" name="Front. Microbiol.">
        <title>Genomic Resource of Rice Seed Associated Bacteria.</title>
        <authorList>
            <person name="Midha S."/>
            <person name="Bansal K."/>
            <person name="Sharma S."/>
            <person name="Kumar N."/>
            <person name="Patil P.P."/>
            <person name="Chaudhry V."/>
            <person name="Patil P.B."/>
        </authorList>
    </citation>
    <scope>NUCLEOTIDE SEQUENCE [LARGE SCALE GENOMIC DNA]</scope>
    <source>
        <strain evidence="7 10">NS263</strain>
        <strain evidence="8 9">NS359</strain>
    </source>
</reference>
<dbReference type="EMBL" id="LDRC01000080">
    <property type="protein sequence ID" value="KTR50157.1"/>
    <property type="molecule type" value="Genomic_DNA"/>
</dbReference>
<feature type="region of interest" description="Disordered" evidence="6">
    <location>
        <begin position="190"/>
        <end position="216"/>
    </location>
</feature>
<organism evidence="8 9">
    <name type="scientific">Curtobacterium oceanosedimentum</name>
    <dbReference type="NCBI Taxonomy" id="465820"/>
    <lineage>
        <taxon>Bacteria</taxon>
        <taxon>Bacillati</taxon>
        <taxon>Actinomycetota</taxon>
        <taxon>Actinomycetes</taxon>
        <taxon>Micrococcales</taxon>
        <taxon>Microbacteriaceae</taxon>
        <taxon>Curtobacterium</taxon>
    </lineage>
</organism>
<dbReference type="PANTHER" id="PTHR30386">
    <property type="entry name" value="MEMBRANE FUSION SUBUNIT OF EMRAB-TOLC MULTIDRUG EFFLUX PUMP"/>
    <property type="match status" value="1"/>
</dbReference>
<feature type="compositionally biased region" description="Polar residues" evidence="6">
    <location>
        <begin position="203"/>
        <end position="215"/>
    </location>
</feature>
<dbReference type="Proteomes" id="UP000078335">
    <property type="component" value="Unassembled WGS sequence"/>
</dbReference>
<dbReference type="SUPFAM" id="SSF111369">
    <property type="entry name" value="HlyD-like secretion proteins"/>
    <property type="match status" value="1"/>
</dbReference>
<comment type="subcellular location">
    <subcellularLocation>
        <location evidence="1">Membrane</location>
        <topology evidence="1">Single-pass membrane protein</topology>
    </subcellularLocation>
</comment>
<dbReference type="Gene3D" id="2.40.50.100">
    <property type="match status" value="1"/>
</dbReference>
<accession>A0A147DMV0</accession>
<proteinExistence type="inferred from homology"/>
<dbReference type="GO" id="GO:0016020">
    <property type="term" value="C:membrane"/>
    <property type="evidence" value="ECO:0007669"/>
    <property type="project" value="UniProtKB-SubCell"/>
</dbReference>
<dbReference type="Proteomes" id="UP000072763">
    <property type="component" value="Unassembled WGS sequence"/>
</dbReference>
<dbReference type="InterPro" id="IPR050739">
    <property type="entry name" value="MFP"/>
</dbReference>
<evidence type="ECO:0000313" key="10">
    <source>
        <dbReference type="Proteomes" id="UP000078335"/>
    </source>
</evidence>
<keyword evidence="5" id="KW-0472">Membrane</keyword>
<evidence type="ECO:0000256" key="4">
    <source>
        <dbReference type="ARBA" id="ARBA00022989"/>
    </source>
</evidence>
<dbReference type="PANTHER" id="PTHR30386:SF26">
    <property type="entry name" value="TRANSPORT PROTEIN COMB"/>
    <property type="match status" value="1"/>
</dbReference>
<evidence type="ECO:0000256" key="3">
    <source>
        <dbReference type="ARBA" id="ARBA00022692"/>
    </source>
</evidence>
<comment type="similarity">
    <text evidence="2">Belongs to the membrane fusion protein (MFP) (TC 8.A.1) family.</text>
</comment>